<evidence type="ECO:0000259" key="4">
    <source>
        <dbReference type="PROSITE" id="PS50887"/>
    </source>
</evidence>
<keyword evidence="6" id="KW-1185">Reference proteome</keyword>
<dbReference type="SUPFAM" id="SSF55073">
    <property type="entry name" value="Nucleotide cyclase"/>
    <property type="match status" value="1"/>
</dbReference>
<keyword evidence="2" id="KW-1133">Transmembrane helix</keyword>
<dbReference type="InterPro" id="IPR029787">
    <property type="entry name" value="Nucleotide_cyclase"/>
</dbReference>
<keyword evidence="2" id="KW-0472">Membrane</keyword>
<keyword evidence="1" id="KW-0175">Coiled coil</keyword>
<dbReference type="SMART" id="SM00052">
    <property type="entry name" value="EAL"/>
    <property type="match status" value="1"/>
</dbReference>
<proteinExistence type="predicted"/>
<dbReference type="PANTHER" id="PTHR33121:SF23">
    <property type="entry name" value="CYCLIC DI-GMP PHOSPHODIESTERASE PDEB"/>
    <property type="match status" value="1"/>
</dbReference>
<evidence type="ECO:0008006" key="7">
    <source>
        <dbReference type="Google" id="ProtNLM"/>
    </source>
</evidence>
<evidence type="ECO:0000259" key="3">
    <source>
        <dbReference type="PROSITE" id="PS50883"/>
    </source>
</evidence>
<gene>
    <name evidence="5" type="ORF">GCM10007414_18630</name>
</gene>
<dbReference type="InterPro" id="IPR035919">
    <property type="entry name" value="EAL_sf"/>
</dbReference>
<dbReference type="PROSITE" id="PS50887">
    <property type="entry name" value="GGDEF"/>
    <property type="match status" value="1"/>
</dbReference>
<accession>A0ABQ1I2C3</accession>
<dbReference type="SMART" id="SM00267">
    <property type="entry name" value="GGDEF"/>
    <property type="match status" value="1"/>
</dbReference>
<dbReference type="NCBIfam" id="TIGR00254">
    <property type="entry name" value="GGDEF"/>
    <property type="match status" value="1"/>
</dbReference>
<evidence type="ECO:0000256" key="2">
    <source>
        <dbReference type="SAM" id="Phobius"/>
    </source>
</evidence>
<dbReference type="Pfam" id="PF00563">
    <property type="entry name" value="EAL"/>
    <property type="match status" value="1"/>
</dbReference>
<dbReference type="InterPro" id="IPR050706">
    <property type="entry name" value="Cyclic-di-GMP_PDE-like"/>
</dbReference>
<feature type="domain" description="GGDEF" evidence="4">
    <location>
        <begin position="399"/>
        <end position="532"/>
    </location>
</feature>
<feature type="transmembrane region" description="Helical" evidence="2">
    <location>
        <begin position="14"/>
        <end position="32"/>
    </location>
</feature>
<keyword evidence="2" id="KW-0812">Transmembrane</keyword>
<evidence type="ECO:0000256" key="1">
    <source>
        <dbReference type="SAM" id="Coils"/>
    </source>
</evidence>
<feature type="domain" description="EAL" evidence="3">
    <location>
        <begin position="542"/>
        <end position="795"/>
    </location>
</feature>
<dbReference type="RefSeq" id="WP_055734240.1">
    <property type="nucleotide sequence ID" value="NZ_BMDY01000009.1"/>
</dbReference>
<feature type="transmembrane region" description="Helical" evidence="2">
    <location>
        <begin position="282"/>
        <end position="300"/>
    </location>
</feature>
<dbReference type="Gene3D" id="3.20.20.450">
    <property type="entry name" value="EAL domain"/>
    <property type="match status" value="1"/>
</dbReference>
<dbReference type="SUPFAM" id="SSF141868">
    <property type="entry name" value="EAL domain-like"/>
    <property type="match status" value="1"/>
</dbReference>
<dbReference type="InterPro" id="IPR000160">
    <property type="entry name" value="GGDEF_dom"/>
</dbReference>
<dbReference type="Gene3D" id="3.30.70.270">
    <property type="match status" value="1"/>
</dbReference>
<dbReference type="InterPro" id="IPR001633">
    <property type="entry name" value="EAL_dom"/>
</dbReference>
<comment type="caution">
    <text evidence="5">The sequence shown here is derived from an EMBL/GenBank/DDBJ whole genome shotgun (WGS) entry which is preliminary data.</text>
</comment>
<protein>
    <recommendedName>
        <fullName evidence="7">GGDEF-domain containing protein</fullName>
    </recommendedName>
</protein>
<dbReference type="EMBL" id="BMDY01000009">
    <property type="protein sequence ID" value="GGB05539.1"/>
    <property type="molecule type" value="Genomic_DNA"/>
</dbReference>
<dbReference type="CDD" id="cd01949">
    <property type="entry name" value="GGDEF"/>
    <property type="match status" value="1"/>
</dbReference>
<dbReference type="PANTHER" id="PTHR33121">
    <property type="entry name" value="CYCLIC DI-GMP PHOSPHODIESTERASE PDEF"/>
    <property type="match status" value="1"/>
</dbReference>
<organism evidence="5 6">
    <name type="scientific">Agarivorans gilvus</name>
    <dbReference type="NCBI Taxonomy" id="680279"/>
    <lineage>
        <taxon>Bacteria</taxon>
        <taxon>Pseudomonadati</taxon>
        <taxon>Pseudomonadota</taxon>
        <taxon>Gammaproteobacteria</taxon>
        <taxon>Alteromonadales</taxon>
        <taxon>Alteromonadaceae</taxon>
        <taxon>Agarivorans</taxon>
    </lineage>
</organism>
<dbReference type="InterPro" id="IPR043128">
    <property type="entry name" value="Rev_trsase/Diguanyl_cyclase"/>
</dbReference>
<feature type="coiled-coil region" evidence="1">
    <location>
        <begin position="341"/>
        <end position="368"/>
    </location>
</feature>
<evidence type="ECO:0000313" key="5">
    <source>
        <dbReference type="EMBL" id="GGB05539.1"/>
    </source>
</evidence>
<dbReference type="Proteomes" id="UP000651977">
    <property type="component" value="Unassembled WGS sequence"/>
</dbReference>
<dbReference type="CDD" id="cd01948">
    <property type="entry name" value="EAL"/>
    <property type="match status" value="1"/>
</dbReference>
<name>A0ABQ1I2C3_9ALTE</name>
<evidence type="ECO:0000313" key="6">
    <source>
        <dbReference type="Proteomes" id="UP000651977"/>
    </source>
</evidence>
<sequence length="802" mass="91019">MSIRDFRLGLTSKALILLCGVLLITLVGLIGFNHDNLKSFFMLGRTQVIENQQYQLQRYYRDVRNRLQGVTQSQAYRFEELEAEQLDAIFDAYWQDLRSNSELPIRSISVIDGQQGLKYEFGYIAHSEKAVEWMLTGADSPENKWLLDCPLTCRLIMATDLQLAEGNEHYRVFYSLDSLRLLELFPASQSSHHFLVELNSDQSVSLLYAESAFKTAIQAIVKQLVAEDIENGVEQMSGQLGLFELHAFRVNNTSHSRPVYYAVVNDISTQVSQLKRADYNNFLFGIAALFFAGAIVVFALSPPFRRVRRTIDNLPLLARSSHNLFRRNLKPNKRRLVQDESDELNHALVRLSYQLEALEQQLKSRAEELEWVANYDSLTDLPNRRKFERMVNQMVEHKRHGCLLMVDLDNFKYVNDISGHGAGDEMLRQVSSSLEKLLPSNTLLARISGDEFAIYLEGTSLIYAEVVAQRIISMLAQVSVPGHNIIHTAAACVGIVAFPEHGNSFEDLMAKADICNNQAKEQGKNCVVSFQAENADSELAKQHYWLDLAQNAIERDSLELVYQPIMNNSQSKVEHYEVLLRVRDEQGQLHSPYQLILAAEKNGQIDKIDLWVVQQALQQMETNLRNGYRDRLAINLSARSFCSEKVISRIAREFVSRNIAGEMIIFEITETAALPNMKQAEEHILRLKSLGCAIALDDFGVGYSSFHSLKQLPFDFLKIDGSFVREILNQNQDRVFIQALVGIANKLGHKTIAEFVESEALNNELISLGVDYSQGYYIGKPASARYFWQFDKASAVLALQGT</sequence>
<dbReference type="Pfam" id="PF00990">
    <property type="entry name" value="GGDEF"/>
    <property type="match status" value="1"/>
</dbReference>
<reference evidence="6" key="1">
    <citation type="journal article" date="2019" name="Int. J. Syst. Evol. Microbiol.">
        <title>The Global Catalogue of Microorganisms (GCM) 10K type strain sequencing project: providing services to taxonomists for standard genome sequencing and annotation.</title>
        <authorList>
            <consortium name="The Broad Institute Genomics Platform"/>
            <consortium name="The Broad Institute Genome Sequencing Center for Infectious Disease"/>
            <person name="Wu L."/>
            <person name="Ma J."/>
        </authorList>
    </citation>
    <scope>NUCLEOTIDE SEQUENCE [LARGE SCALE GENOMIC DNA]</scope>
    <source>
        <strain evidence="6">CGMCC 1.10131</strain>
    </source>
</reference>
<dbReference type="PROSITE" id="PS50883">
    <property type="entry name" value="EAL"/>
    <property type="match status" value="1"/>
</dbReference>